<evidence type="ECO:0000313" key="4">
    <source>
        <dbReference type="Proteomes" id="UP000009374"/>
    </source>
</evidence>
<dbReference type="InterPro" id="IPR001466">
    <property type="entry name" value="Beta-lactam-related"/>
</dbReference>
<name>C6HV02_9BACT</name>
<evidence type="ECO:0000259" key="2">
    <source>
        <dbReference type="Pfam" id="PF00144"/>
    </source>
</evidence>
<dbReference type="PANTHER" id="PTHR43283">
    <property type="entry name" value="BETA-LACTAMASE-RELATED"/>
    <property type="match status" value="1"/>
</dbReference>
<evidence type="ECO:0000313" key="3">
    <source>
        <dbReference type="EMBL" id="EES53613.1"/>
    </source>
</evidence>
<keyword evidence="4" id="KW-1185">Reference proteome</keyword>
<gene>
    <name evidence="3" type="ORF">UBAL3_74420071</name>
</gene>
<dbReference type="AlphaFoldDB" id="C6HV02"/>
<dbReference type="InterPro" id="IPR012338">
    <property type="entry name" value="Beta-lactam/transpept-like"/>
</dbReference>
<dbReference type="SUPFAM" id="SSF56601">
    <property type="entry name" value="beta-lactamase/transpeptidase-like"/>
    <property type="match status" value="1"/>
</dbReference>
<accession>C6HV02</accession>
<keyword evidence="1" id="KW-0378">Hydrolase</keyword>
<organism evidence="3 4">
    <name type="scientific">Leptospirillum ferrodiazotrophum</name>
    <dbReference type="NCBI Taxonomy" id="412449"/>
    <lineage>
        <taxon>Bacteria</taxon>
        <taxon>Pseudomonadati</taxon>
        <taxon>Nitrospirota</taxon>
        <taxon>Nitrospiria</taxon>
        <taxon>Nitrospirales</taxon>
        <taxon>Nitrospiraceae</taxon>
        <taxon>Leptospirillum</taxon>
    </lineage>
</organism>
<proteinExistence type="predicted"/>
<evidence type="ECO:0000256" key="1">
    <source>
        <dbReference type="ARBA" id="ARBA00022801"/>
    </source>
</evidence>
<feature type="domain" description="Beta-lactamase-related" evidence="2">
    <location>
        <begin position="21"/>
        <end position="360"/>
    </location>
</feature>
<dbReference type="Gene3D" id="3.40.710.10">
    <property type="entry name" value="DD-peptidase/beta-lactamase superfamily"/>
    <property type="match status" value="1"/>
</dbReference>
<dbReference type="GO" id="GO:0016787">
    <property type="term" value="F:hydrolase activity"/>
    <property type="evidence" value="ECO:0007669"/>
    <property type="project" value="UniProtKB-KW"/>
</dbReference>
<dbReference type="EMBL" id="GG693859">
    <property type="protein sequence ID" value="EES53613.1"/>
    <property type="molecule type" value="Genomic_DNA"/>
</dbReference>
<dbReference type="MEROPS" id="S12.950"/>
<dbReference type="InterPro" id="IPR050789">
    <property type="entry name" value="Diverse_Enzym_Activities"/>
</dbReference>
<dbReference type="Proteomes" id="UP000009374">
    <property type="component" value="Unassembled WGS sequence"/>
</dbReference>
<reference evidence="3 4" key="1">
    <citation type="journal article" date="2009" name="Appl. Environ. Microbiol.">
        <title>Community genomic and proteomic analyses of chemoautotrophic iron-oxidizing "Leptospirillum rubarum" (Group II) and "Leptospirillum ferrodiazotrophum" (Group III) bacteria in acid mine drainage biofilms.</title>
        <authorList>
            <person name="Goltsman D.S."/>
            <person name="Denef V.J."/>
            <person name="Singer S.W."/>
            <person name="VerBerkmoes N.C."/>
            <person name="Lefsrud M."/>
            <person name="Mueller R.S."/>
            <person name="Dick G.J."/>
            <person name="Sun C.L."/>
            <person name="Wheeler K.E."/>
            <person name="Zemla A."/>
            <person name="Baker B.J."/>
            <person name="Hauser L."/>
            <person name="Land M."/>
            <person name="Shah M.B."/>
            <person name="Thelen M.P."/>
            <person name="Hettich R.L."/>
            <person name="Banfield J.F."/>
        </authorList>
    </citation>
    <scope>NUCLEOTIDE SEQUENCE [LARGE SCALE GENOMIC DNA]</scope>
</reference>
<protein>
    <submittedName>
        <fullName evidence="3">Beta-lactamase</fullName>
    </submittedName>
</protein>
<sequence length="377" mass="41332">MIPGEHQKKGGGMSRGEEGVRELMEAGVREGIFPGGVVLWGDRREIRGEVAVGVGRLTPPEPLPPVTSRTLFDLASLTKPLVTGALVLLMVSEGKMSLDSPLSGSLSPSGGSRWGEVSLRDLLSHASGLPAWAPFYMKIDTSLPVEERKRQLLREILALSPAGERGKASLYSDFGFMLLGWALEEVAGERLDVLFRRRLMGPLGLSGVDFLSEGSSLPWQEPDRGRRFAATEVDSETGEPWVGVVHDEHARCLGGVSGHAGLFATARGVWQLARPWMARKGEGGIFPERLLKEFTRRREPLEWALGFDTPTPGSSSGTRMAPEASIGHLGYAGTSVWMDRSQDRIVVLLTNRVHPTRTNNRIREFRPRLHDRVAEAF</sequence>
<dbReference type="Pfam" id="PF00144">
    <property type="entry name" value="Beta-lactamase"/>
    <property type="match status" value="1"/>
</dbReference>
<dbReference type="PANTHER" id="PTHR43283:SF11">
    <property type="entry name" value="BETA-LACTAMASE-RELATED DOMAIN-CONTAINING PROTEIN"/>
    <property type="match status" value="1"/>
</dbReference>